<keyword evidence="2" id="KW-1185">Reference proteome</keyword>
<dbReference type="Gramene" id="ORUFI12G19120.1">
    <property type="protein sequence ID" value="ORUFI12G19120.1"/>
    <property type="gene ID" value="ORUFI12G19120"/>
</dbReference>
<dbReference type="HOGENOM" id="CLU_158899_0_0_1"/>
<organism evidence="1 2">
    <name type="scientific">Oryza rufipogon</name>
    <name type="common">Brownbeard rice</name>
    <name type="synonym">Asian wild rice</name>
    <dbReference type="NCBI Taxonomy" id="4529"/>
    <lineage>
        <taxon>Eukaryota</taxon>
        <taxon>Viridiplantae</taxon>
        <taxon>Streptophyta</taxon>
        <taxon>Embryophyta</taxon>
        <taxon>Tracheophyta</taxon>
        <taxon>Spermatophyta</taxon>
        <taxon>Magnoliopsida</taxon>
        <taxon>Liliopsida</taxon>
        <taxon>Poales</taxon>
        <taxon>Poaceae</taxon>
        <taxon>BOP clade</taxon>
        <taxon>Oryzoideae</taxon>
        <taxon>Oryzeae</taxon>
        <taxon>Oryzinae</taxon>
        <taxon>Oryza</taxon>
    </lineage>
</organism>
<evidence type="ECO:0000313" key="2">
    <source>
        <dbReference type="Proteomes" id="UP000008022"/>
    </source>
</evidence>
<reference evidence="2" key="1">
    <citation type="submission" date="2013-06" db="EMBL/GenBank/DDBJ databases">
        <authorList>
            <person name="Zhao Q."/>
        </authorList>
    </citation>
    <scope>NUCLEOTIDE SEQUENCE</scope>
    <source>
        <strain evidence="2">cv. W1943</strain>
    </source>
</reference>
<sequence length="133" mass="14648">MGMVEAELGEQWQQRRMSLGMGAEAMGWEGHRCRPPHRLAYIQSPSPSKLRKTTHTSFGSKLKCDGHYQLHPAVAANLHVELDPAIESTVAEWSPRRSCRVPSSEMAAVCDLDSIATTGGLMGMAFHRCSARL</sequence>
<dbReference type="AlphaFoldDB" id="A0A0E0RJC0"/>
<accession>A0A0E0RJC0</accession>
<name>A0A0E0RJC0_ORYRU</name>
<evidence type="ECO:0000313" key="1">
    <source>
        <dbReference type="EnsemblPlants" id="ORUFI12G19120.1"/>
    </source>
</evidence>
<dbReference type="Proteomes" id="UP000008022">
    <property type="component" value="Unassembled WGS sequence"/>
</dbReference>
<protein>
    <submittedName>
        <fullName evidence="1">Uncharacterized protein</fullName>
    </submittedName>
</protein>
<dbReference type="EnsemblPlants" id="ORUFI12G19120.1">
    <property type="protein sequence ID" value="ORUFI12G19120.1"/>
    <property type="gene ID" value="ORUFI12G19120"/>
</dbReference>
<proteinExistence type="predicted"/>
<reference evidence="1" key="2">
    <citation type="submission" date="2015-06" db="UniProtKB">
        <authorList>
            <consortium name="EnsemblPlants"/>
        </authorList>
    </citation>
    <scope>IDENTIFICATION</scope>
</reference>
<dbReference type="OMA" id="FHRCSAR"/>